<dbReference type="Proteomes" id="UP000054144">
    <property type="component" value="Unassembled WGS sequence"/>
</dbReference>
<dbReference type="AlphaFoldDB" id="A0A0D7ALF9"/>
<dbReference type="PANTHER" id="PTHR40465">
    <property type="entry name" value="CHROMOSOME 1, WHOLE GENOME SHOTGUN SEQUENCE"/>
    <property type="match status" value="1"/>
</dbReference>
<reference evidence="4 5" key="1">
    <citation type="journal article" date="2015" name="Fungal Genet. Biol.">
        <title>Evolution of novel wood decay mechanisms in Agaricales revealed by the genome sequences of Fistulina hepatica and Cylindrobasidium torrendii.</title>
        <authorList>
            <person name="Floudas D."/>
            <person name="Held B.W."/>
            <person name="Riley R."/>
            <person name="Nagy L.G."/>
            <person name="Koehler G."/>
            <person name="Ransdell A.S."/>
            <person name="Younus H."/>
            <person name="Chow J."/>
            <person name="Chiniquy J."/>
            <person name="Lipzen A."/>
            <person name="Tritt A."/>
            <person name="Sun H."/>
            <person name="Haridas S."/>
            <person name="LaButti K."/>
            <person name="Ohm R.A."/>
            <person name="Kues U."/>
            <person name="Blanchette R.A."/>
            <person name="Grigoriev I.V."/>
            <person name="Minto R.E."/>
            <person name="Hibbett D.S."/>
        </authorList>
    </citation>
    <scope>NUCLEOTIDE SEQUENCE [LARGE SCALE GENOMIC DNA]</scope>
    <source>
        <strain evidence="4 5">ATCC 64428</strain>
    </source>
</reference>
<proteinExistence type="predicted"/>
<feature type="compositionally biased region" description="Basic and acidic residues" evidence="1">
    <location>
        <begin position="136"/>
        <end position="152"/>
    </location>
</feature>
<feature type="region of interest" description="Disordered" evidence="1">
    <location>
        <begin position="128"/>
        <end position="160"/>
    </location>
</feature>
<organism evidence="4 5">
    <name type="scientific">Fistulina hepatica ATCC 64428</name>
    <dbReference type="NCBI Taxonomy" id="1128425"/>
    <lineage>
        <taxon>Eukaryota</taxon>
        <taxon>Fungi</taxon>
        <taxon>Dikarya</taxon>
        <taxon>Basidiomycota</taxon>
        <taxon>Agaricomycotina</taxon>
        <taxon>Agaricomycetes</taxon>
        <taxon>Agaricomycetidae</taxon>
        <taxon>Agaricales</taxon>
        <taxon>Fistulinaceae</taxon>
        <taxon>Fistulina</taxon>
    </lineage>
</organism>
<dbReference type="EMBL" id="KN881637">
    <property type="protein sequence ID" value="KIY52594.1"/>
    <property type="molecule type" value="Genomic_DNA"/>
</dbReference>
<evidence type="ECO:0000256" key="1">
    <source>
        <dbReference type="SAM" id="MobiDB-lite"/>
    </source>
</evidence>
<accession>A0A0D7ALF9</accession>
<feature type="chain" id="PRO_5002316507" description="DUF6534 domain-containing protein" evidence="2">
    <location>
        <begin position="19"/>
        <end position="160"/>
    </location>
</feature>
<gene>
    <name evidence="4" type="ORF">FISHEDRAFT_55824</name>
</gene>
<evidence type="ECO:0000259" key="3">
    <source>
        <dbReference type="Pfam" id="PF20152"/>
    </source>
</evidence>
<name>A0A0D7ALF9_9AGAR</name>
<dbReference type="Pfam" id="PF20152">
    <property type="entry name" value="DUF6534"/>
    <property type="match status" value="1"/>
</dbReference>
<dbReference type="OrthoDB" id="2562493at2759"/>
<protein>
    <recommendedName>
        <fullName evidence="3">DUF6534 domain-containing protein</fullName>
    </recommendedName>
</protein>
<dbReference type="InterPro" id="IPR045339">
    <property type="entry name" value="DUF6534"/>
</dbReference>
<dbReference type="PANTHER" id="PTHR40465:SF1">
    <property type="entry name" value="DUF6534 DOMAIN-CONTAINING PROTEIN"/>
    <property type="match status" value="1"/>
</dbReference>
<evidence type="ECO:0000313" key="4">
    <source>
        <dbReference type="EMBL" id="KIY52594.1"/>
    </source>
</evidence>
<evidence type="ECO:0000313" key="5">
    <source>
        <dbReference type="Proteomes" id="UP000054144"/>
    </source>
</evidence>
<sequence>MDILISFILIILLRFSRTGIQRTDTVLNRLIQSTVQTGFFAALFSTLVLVFFRASPETNIYGMFCIPIGRIYTNTLMGTLNQRKNLRGMLSGLEFIGTNGFTGATDTERTDDIRFTLRNIRVRTETTTDIGCDPADQSRENNDSKAKSRGADDVPFEPVP</sequence>
<feature type="domain" description="DUF6534" evidence="3">
    <location>
        <begin position="1"/>
        <end position="84"/>
    </location>
</feature>
<keyword evidence="2" id="KW-0732">Signal</keyword>
<evidence type="ECO:0000256" key="2">
    <source>
        <dbReference type="SAM" id="SignalP"/>
    </source>
</evidence>
<keyword evidence="5" id="KW-1185">Reference proteome</keyword>
<feature type="signal peptide" evidence="2">
    <location>
        <begin position="1"/>
        <end position="18"/>
    </location>
</feature>